<proteinExistence type="inferred from homology"/>
<dbReference type="Proteomes" id="UP000002613">
    <property type="component" value="Chromosome"/>
</dbReference>
<comment type="similarity">
    <text evidence="4">Belongs to the [NiFe]/[NiFeSe] hydrogenase small subunit family.</text>
</comment>
<name>D3RWY7_FERPA</name>
<dbReference type="EC" id="1.12.99.6" evidence="15"/>
<feature type="domain" description="NADH:ubiquinone oxidoreductase-like 20kDa subunit" evidence="13">
    <location>
        <begin position="49"/>
        <end position="204"/>
    </location>
</feature>
<feature type="binding site" evidence="12">
    <location>
        <position position="153"/>
    </location>
    <ligand>
        <name>[4Fe-4S] cluster</name>
        <dbReference type="ChEBI" id="CHEBI:49883"/>
        <label>1</label>
    </ligand>
</feature>
<dbReference type="RefSeq" id="WP_012965343.1">
    <property type="nucleotide sequence ID" value="NC_013849.1"/>
</dbReference>
<accession>D3RWY7</accession>
<evidence type="ECO:0000256" key="5">
    <source>
        <dbReference type="ARBA" id="ARBA00022485"/>
    </source>
</evidence>
<dbReference type="PRINTS" id="PR00614">
    <property type="entry name" value="NIHGNASESMLL"/>
</dbReference>
<evidence type="ECO:0000256" key="8">
    <source>
        <dbReference type="ARBA" id="ARBA00023002"/>
    </source>
</evidence>
<evidence type="ECO:0000256" key="12">
    <source>
        <dbReference type="PIRSR" id="PIRSR000310-1"/>
    </source>
</evidence>
<evidence type="ECO:0000256" key="7">
    <source>
        <dbReference type="ARBA" id="ARBA00022729"/>
    </source>
</evidence>
<keyword evidence="9 12" id="KW-0408">Iron</keyword>
<feature type="binding site" evidence="12">
    <location>
        <position position="52"/>
    </location>
    <ligand>
        <name>[4Fe-4S] cluster</name>
        <dbReference type="ChEBI" id="CHEBI:49883"/>
        <label>1</label>
    </ligand>
</feature>
<evidence type="ECO:0000259" key="14">
    <source>
        <dbReference type="Pfam" id="PF14720"/>
    </source>
</evidence>
<sequence length="350" mass="38115">MKLTRRNFVKLVSALGASAFLTTYKSDIVAALEENKDYWHIAWLNGGACTGCTISFAQTADPDILQILTEILVGNSGLPIVLPDYMETIHLASGSLAEEFKEKWKSGKAGKRILIVEGVIQDPGYCVIAGKDFREHVLDAVRYADAIIAVGQCATFGGIPAAKPNPTNAKGLADFLKEEGVSKEVINLPLCPVNADQLVVTLAAVIIGAKVELDDYGRPKMFFSTNMHNDLCPYRPYYDKGQFIETPGEGEGCRYKIGCKGPVTWTDCPLRKWNNSTSYCVEAGAPCIGCSEPGWPDKFSPFYEEVPNLTSAIIDPTKLGTGIFGATLAGIGVHAVRRSLRRRKEVEENE</sequence>
<keyword evidence="11 12" id="KW-0003">3Fe-4S</keyword>
<evidence type="ECO:0000256" key="4">
    <source>
        <dbReference type="ARBA" id="ARBA00006605"/>
    </source>
</evidence>
<evidence type="ECO:0000256" key="3">
    <source>
        <dbReference type="ARBA" id="ARBA00004196"/>
    </source>
</evidence>
<dbReference type="Gene3D" id="3.40.50.700">
    <property type="entry name" value="NADH:ubiquinone oxidoreductase-like, 20kDa subunit"/>
    <property type="match status" value="1"/>
</dbReference>
<dbReference type="KEGG" id="fpl:Ferp_0832"/>
<keyword evidence="8 15" id="KW-0560">Oxidoreductase</keyword>
<dbReference type="EMBL" id="CP001899">
    <property type="protein sequence ID" value="ADC65000.1"/>
    <property type="molecule type" value="Genomic_DNA"/>
</dbReference>
<gene>
    <name evidence="15" type="ordered locus">Ferp_0832</name>
</gene>
<dbReference type="STRING" id="589924.Ferp_0832"/>
<keyword evidence="6 12" id="KW-0479">Metal-binding</keyword>
<feature type="binding site" evidence="12">
    <location>
        <position position="290"/>
    </location>
    <ligand>
        <name>[3Fe-4S] cluster</name>
        <dbReference type="ChEBI" id="CHEBI:21137"/>
    </ligand>
</feature>
<dbReference type="GO" id="GO:0051539">
    <property type="term" value="F:4 iron, 4 sulfur cluster binding"/>
    <property type="evidence" value="ECO:0007669"/>
    <property type="project" value="UniProtKB-KW"/>
</dbReference>
<dbReference type="InterPro" id="IPR001821">
    <property type="entry name" value="NiFe_hydrogenase_ssu"/>
</dbReference>
<dbReference type="GO" id="GO:0008901">
    <property type="term" value="F:ferredoxin hydrogenase activity"/>
    <property type="evidence" value="ECO:0007669"/>
    <property type="project" value="InterPro"/>
</dbReference>
<keyword evidence="10 12" id="KW-0411">Iron-sulfur</keyword>
<feature type="binding site" evidence="12">
    <location>
        <position position="287"/>
    </location>
    <ligand>
        <name>[3Fe-4S] cluster</name>
        <dbReference type="ChEBI" id="CHEBI:21137"/>
    </ligand>
</feature>
<feature type="domain" description="Cytochrome-c3 hydrogenase C-terminal" evidence="14">
    <location>
        <begin position="223"/>
        <end position="303"/>
    </location>
</feature>
<dbReference type="InterPro" id="IPR006137">
    <property type="entry name" value="NADH_UbQ_OxRdtase-like_20kDa"/>
</dbReference>
<reference evidence="16" key="1">
    <citation type="submission" date="2010-02" db="EMBL/GenBank/DDBJ databases">
        <title>Complete sequence of Ferroglobus placidus DSM 10642.</title>
        <authorList>
            <consortium name="US DOE Joint Genome Institute"/>
            <person name="Lucas S."/>
            <person name="Copeland A."/>
            <person name="Lapidus A."/>
            <person name="Cheng J.-F."/>
            <person name="Bruce D."/>
            <person name="Goodwin L."/>
            <person name="Pitluck S."/>
            <person name="Saunders E."/>
            <person name="Brettin T."/>
            <person name="Detter J.C."/>
            <person name="Han C."/>
            <person name="Tapia R."/>
            <person name="Larimer F."/>
            <person name="Land M."/>
            <person name="Hauser L."/>
            <person name="Kyrpides N."/>
            <person name="Ivanova N."/>
            <person name="Holmes D."/>
            <person name="Lovley D."/>
            <person name="Kyrpides N."/>
            <person name="Anderson I.J."/>
            <person name="Woyke T."/>
        </authorList>
    </citation>
    <scope>NUCLEOTIDE SEQUENCE [LARGE SCALE GENOMIC DNA]</scope>
    <source>
        <strain evidence="16">DSM 10642 / AEDII12DO</strain>
    </source>
</reference>
<organism evidence="15 16">
    <name type="scientific">Ferroglobus placidus (strain DSM 10642 / AEDII12DO)</name>
    <dbReference type="NCBI Taxonomy" id="589924"/>
    <lineage>
        <taxon>Archaea</taxon>
        <taxon>Methanobacteriati</taxon>
        <taxon>Methanobacteriota</taxon>
        <taxon>Archaeoglobi</taxon>
        <taxon>Archaeoglobales</taxon>
        <taxon>Archaeoglobaceae</taxon>
        <taxon>Ferroglobus</taxon>
    </lineage>
</organism>
<dbReference type="SUPFAM" id="SSF56770">
    <property type="entry name" value="HydA/Nqo6-like"/>
    <property type="match status" value="1"/>
</dbReference>
<dbReference type="eggNOG" id="arCOG02474">
    <property type="taxonomic scope" value="Archaea"/>
</dbReference>
<evidence type="ECO:0000256" key="2">
    <source>
        <dbReference type="ARBA" id="ARBA00001966"/>
    </source>
</evidence>
<reference evidence="15 16" key="2">
    <citation type="journal article" date="2011" name="Stand. Genomic Sci.">
        <title>Complete genome sequence of Ferroglobus placidus AEDII12DO.</title>
        <authorList>
            <person name="Anderson I."/>
            <person name="Risso C."/>
            <person name="Holmes D."/>
            <person name="Lucas S."/>
            <person name="Copeland A."/>
            <person name="Lapidus A."/>
            <person name="Cheng J.F."/>
            <person name="Bruce D."/>
            <person name="Goodwin L."/>
            <person name="Pitluck S."/>
            <person name="Saunders E."/>
            <person name="Brettin T."/>
            <person name="Detter J.C."/>
            <person name="Han C."/>
            <person name="Tapia R."/>
            <person name="Larimer F."/>
            <person name="Land M."/>
            <person name="Hauser L."/>
            <person name="Woyke T."/>
            <person name="Lovley D."/>
            <person name="Kyrpides N."/>
            <person name="Ivanova N."/>
        </authorList>
    </citation>
    <scope>NUCLEOTIDE SEQUENCE [LARGE SCALE GENOMIC DNA]</scope>
    <source>
        <strain evidence="16">DSM 10642 / AEDII12DO</strain>
    </source>
</reference>
<feature type="binding site" evidence="12">
    <location>
        <position position="259"/>
    </location>
    <ligand>
        <name>[4Fe-4S] cluster</name>
        <dbReference type="ChEBI" id="CHEBI:49883"/>
        <label>2</label>
    </ligand>
</feature>
<dbReference type="PaxDb" id="589924-Ferp_0832"/>
<dbReference type="InterPro" id="IPR006311">
    <property type="entry name" value="TAT_signal"/>
</dbReference>
<keyword evidence="16" id="KW-1185">Reference proteome</keyword>
<dbReference type="PANTHER" id="PTHR30013">
    <property type="entry name" value="NIFE / NIFESE HYDROGENASE SMALL SUBUNIT FAMILY MEMBER"/>
    <property type="match status" value="1"/>
</dbReference>
<dbReference type="Pfam" id="PF14720">
    <property type="entry name" value="NiFe_hyd_SSU_C"/>
    <property type="match status" value="1"/>
</dbReference>
<dbReference type="InterPro" id="IPR037148">
    <property type="entry name" value="NiFe-Hase_small_C_sf"/>
</dbReference>
<evidence type="ECO:0000313" key="15">
    <source>
        <dbReference type="EMBL" id="ADC65000.1"/>
    </source>
</evidence>
<feature type="binding site" evidence="12">
    <location>
        <position position="232"/>
    </location>
    <ligand>
        <name>[4Fe-4S] cluster</name>
        <dbReference type="ChEBI" id="CHEBI:49883"/>
        <label>2</label>
    </ligand>
</feature>
<dbReference type="PIRSF" id="PIRSF000310">
    <property type="entry name" value="NiFe_hyd_ssu"/>
    <property type="match status" value="1"/>
</dbReference>
<dbReference type="HOGENOM" id="CLU_046107_1_2_2"/>
<evidence type="ECO:0000256" key="10">
    <source>
        <dbReference type="ARBA" id="ARBA00023014"/>
    </source>
</evidence>
<dbReference type="GO" id="GO:0009061">
    <property type="term" value="P:anaerobic respiration"/>
    <property type="evidence" value="ECO:0007669"/>
    <property type="project" value="TreeGrafter"/>
</dbReference>
<comment type="cofactor">
    <cofactor evidence="1">
        <name>[3Fe-4S] cluster</name>
        <dbReference type="ChEBI" id="CHEBI:21137"/>
    </cofactor>
</comment>
<dbReference type="AlphaFoldDB" id="D3RWY7"/>
<keyword evidence="7" id="KW-0732">Signal</keyword>
<dbReference type="Pfam" id="PF01058">
    <property type="entry name" value="Oxidored_q6"/>
    <property type="match status" value="1"/>
</dbReference>
<dbReference type="GeneID" id="8778338"/>
<dbReference type="PROSITE" id="PS51318">
    <property type="entry name" value="TAT"/>
    <property type="match status" value="1"/>
</dbReference>
<dbReference type="GO" id="GO:0009375">
    <property type="term" value="C:ferredoxin hydrogenase complex"/>
    <property type="evidence" value="ECO:0007669"/>
    <property type="project" value="InterPro"/>
</dbReference>
<protein>
    <submittedName>
        <fullName evidence="15">Hydrogenase (NiFe) small subunit HydA</fullName>
        <ecNumber evidence="15">1.12.99.6</ecNumber>
    </submittedName>
</protein>
<feature type="binding site" evidence="12">
    <location>
        <position position="191"/>
    </location>
    <ligand>
        <name>[4Fe-4S] cluster</name>
        <dbReference type="ChEBI" id="CHEBI:49883"/>
        <label>1</label>
    </ligand>
</feature>
<dbReference type="GO" id="GO:0044569">
    <property type="term" value="C:[Ni-Fe] hydrogenase complex"/>
    <property type="evidence" value="ECO:0007669"/>
    <property type="project" value="TreeGrafter"/>
</dbReference>
<comment type="subcellular location">
    <subcellularLocation>
        <location evidence="3">Cell envelope</location>
    </subcellularLocation>
</comment>
<dbReference type="NCBIfam" id="TIGR00391">
    <property type="entry name" value="hydA"/>
    <property type="match status" value="1"/>
</dbReference>
<evidence type="ECO:0000256" key="6">
    <source>
        <dbReference type="ARBA" id="ARBA00022723"/>
    </source>
</evidence>
<dbReference type="PANTHER" id="PTHR30013:SF7">
    <property type="entry name" value="HYDROGENASE-2 SMALL CHAIN"/>
    <property type="match status" value="1"/>
</dbReference>
<comment type="cofactor">
    <cofactor evidence="2">
        <name>[4Fe-4S] cluster</name>
        <dbReference type="ChEBI" id="CHEBI:49883"/>
    </cofactor>
</comment>
<dbReference type="InterPro" id="IPR037024">
    <property type="entry name" value="NiFe_Hase_small_N_sf"/>
</dbReference>
<dbReference type="GO" id="GO:0009055">
    <property type="term" value="F:electron transfer activity"/>
    <property type="evidence" value="ECO:0007669"/>
    <property type="project" value="TreeGrafter"/>
</dbReference>
<feature type="binding site" evidence="12">
    <location>
        <position position="268"/>
    </location>
    <ligand>
        <name>[3Fe-4S] cluster</name>
        <dbReference type="ChEBI" id="CHEBI:21137"/>
    </ligand>
</feature>
<dbReference type="GO" id="GO:0046872">
    <property type="term" value="F:metal ion binding"/>
    <property type="evidence" value="ECO:0007669"/>
    <property type="project" value="UniProtKB-KW"/>
</dbReference>
<dbReference type="Gene3D" id="4.10.480.10">
    <property type="entry name" value="Cytochrome-c3 hydrogenase, C-terminal domain"/>
    <property type="match status" value="1"/>
</dbReference>
<feature type="binding site" evidence="12">
    <location>
        <position position="253"/>
    </location>
    <ligand>
        <name>[4Fe-4S] cluster</name>
        <dbReference type="ChEBI" id="CHEBI:49883"/>
        <label>2</label>
    </ligand>
</feature>
<evidence type="ECO:0000256" key="1">
    <source>
        <dbReference type="ARBA" id="ARBA00001927"/>
    </source>
</evidence>
<evidence type="ECO:0000313" key="16">
    <source>
        <dbReference type="Proteomes" id="UP000002613"/>
    </source>
</evidence>
<feature type="binding site" evidence="12">
    <location>
        <position position="49"/>
    </location>
    <ligand>
        <name>[4Fe-4S] cluster</name>
        <dbReference type="ChEBI" id="CHEBI:49883"/>
        <label>1</label>
    </ligand>
</feature>
<dbReference type="InterPro" id="IPR027394">
    <property type="entry name" value="Cytochrome-c3_hydrogenase_C"/>
</dbReference>
<dbReference type="GO" id="GO:0033748">
    <property type="term" value="F:hydrogenase (acceptor) activity"/>
    <property type="evidence" value="ECO:0007669"/>
    <property type="project" value="UniProtKB-EC"/>
</dbReference>
<dbReference type="OrthoDB" id="37913at2157"/>
<evidence type="ECO:0000256" key="9">
    <source>
        <dbReference type="ARBA" id="ARBA00023004"/>
    </source>
</evidence>
<feature type="binding site" evidence="12">
    <location>
        <position position="228"/>
    </location>
    <ligand>
        <name>[4Fe-4S] cluster</name>
        <dbReference type="ChEBI" id="CHEBI:49883"/>
        <label>2</label>
    </ligand>
</feature>
<dbReference type="NCBIfam" id="TIGR01409">
    <property type="entry name" value="TAT_signal_seq"/>
    <property type="match status" value="1"/>
</dbReference>
<dbReference type="InterPro" id="IPR019546">
    <property type="entry name" value="TAT_signal_bac_arc"/>
</dbReference>
<dbReference type="GO" id="GO:0016020">
    <property type="term" value="C:membrane"/>
    <property type="evidence" value="ECO:0007669"/>
    <property type="project" value="TreeGrafter"/>
</dbReference>
<dbReference type="GO" id="GO:0051538">
    <property type="term" value="F:3 iron, 4 sulfur cluster binding"/>
    <property type="evidence" value="ECO:0007669"/>
    <property type="project" value="UniProtKB-KW"/>
</dbReference>
<evidence type="ECO:0000259" key="13">
    <source>
        <dbReference type="Pfam" id="PF01058"/>
    </source>
</evidence>
<keyword evidence="5 12" id="KW-0004">4Fe-4S</keyword>
<evidence type="ECO:0000256" key="11">
    <source>
        <dbReference type="ARBA" id="ARBA00023291"/>
    </source>
</evidence>